<dbReference type="AlphaFoldDB" id="A0A424YH00"/>
<dbReference type="CDD" id="cd15482">
    <property type="entry name" value="Sialidase_non-viral"/>
    <property type="match status" value="1"/>
</dbReference>
<evidence type="ECO:0000313" key="3">
    <source>
        <dbReference type="Proteomes" id="UP000285138"/>
    </source>
</evidence>
<comment type="caution">
    <text evidence="2">The sequence shown here is derived from an EMBL/GenBank/DDBJ whole genome shotgun (WGS) entry which is preliminary data.</text>
</comment>
<organism evidence="2 3">
    <name type="scientific">Candidatus Syntrophonatronum acetioxidans</name>
    <dbReference type="NCBI Taxonomy" id="1795816"/>
    <lineage>
        <taxon>Bacteria</taxon>
        <taxon>Bacillati</taxon>
        <taxon>Bacillota</taxon>
        <taxon>Clostridia</taxon>
        <taxon>Eubacteriales</taxon>
        <taxon>Syntrophomonadaceae</taxon>
        <taxon>Candidatus Syntrophonatronum</taxon>
    </lineage>
</organism>
<name>A0A424YH00_9FIRM</name>
<keyword evidence="1" id="KW-0175">Coiled coil</keyword>
<evidence type="ECO:0008006" key="4">
    <source>
        <dbReference type="Google" id="ProtNLM"/>
    </source>
</evidence>
<protein>
    <recommendedName>
        <fullName evidence="4">Sialidase domain-containing protein</fullName>
    </recommendedName>
</protein>
<evidence type="ECO:0000313" key="2">
    <source>
        <dbReference type="EMBL" id="RQD77314.1"/>
    </source>
</evidence>
<dbReference type="EMBL" id="QZAA01000073">
    <property type="protein sequence ID" value="RQD77314.1"/>
    <property type="molecule type" value="Genomic_DNA"/>
</dbReference>
<reference evidence="2 3" key="1">
    <citation type="submission" date="2018-08" db="EMBL/GenBank/DDBJ databases">
        <title>The metabolism and importance of syntrophic acetate oxidation coupled to methane or sulfide production in haloalkaline environments.</title>
        <authorList>
            <person name="Timmers P.H.A."/>
            <person name="Vavourakis C.D."/>
            <person name="Sorokin D.Y."/>
            <person name="Sinninghe Damste J.S."/>
            <person name="Muyzer G."/>
            <person name="Stams A.J.M."/>
            <person name="Plugge C.M."/>
        </authorList>
    </citation>
    <scope>NUCLEOTIDE SEQUENCE [LARGE SCALE GENOMIC DNA]</scope>
    <source>
        <strain evidence="2">MSAO_Bac1</strain>
    </source>
</reference>
<gene>
    <name evidence="2" type="ORF">D5R97_02595</name>
</gene>
<proteinExistence type="predicted"/>
<feature type="coiled-coil region" evidence="1">
    <location>
        <begin position="426"/>
        <end position="534"/>
    </location>
</feature>
<dbReference type="Proteomes" id="UP000285138">
    <property type="component" value="Unassembled WGS sequence"/>
</dbReference>
<evidence type="ECO:0000256" key="1">
    <source>
        <dbReference type="SAM" id="Coils"/>
    </source>
</evidence>
<accession>A0A424YH00</accession>
<sequence>MDNYLNKLNCSPFLLNNENKEYWLFFLDNFELNYLYSSDGGINWSKEKSVSETKINSFSLTLDNLKNIHIIGADQDNSILHLKKRNKNWEKNILRQASEKIESSFFTLLPGKDILHLFYRIFDLKEYNWYTIHQIYSKETWREERILERGSGPGNNYFIACPGLNERIHTIQIISKNKEHFLYYRSLDPDTLTWTGPIQVSPQNDGCFYPCILEDPDNNLHLLWSLLDENEFKILYRKKSFGGWPSAGWKNPEILGQVNNNTSAPFPFMWLTENNLLTIWFYDECAWYINSEDGGDKWNPVQKQKIKQSYLIRYYQSSSLNLVQGGHYIIAREFPPHSFFPSLTRRDSLLNLTDKNSYRFPEEPLQKEKEEVEEDVEVEEETLEKDLEYLKGCSTRLLSHAVHLEEDRNYYKKVLEKKQREFSWFYKKAEDQVNELNKTISSKDSQLTKLEKQLEKSFKIINEGFKTERMQFKKEKKTLELEINSLNQENKQLKEKIKKINENAESLKNHLKQRENLLNNLQLELTRLQQETREGKGWWEKIKDILNKHEAIKKKKGE</sequence>
<dbReference type="SUPFAM" id="SSF89372">
    <property type="entry name" value="Fucose-specific lectin"/>
    <property type="match status" value="1"/>
</dbReference>